<proteinExistence type="predicted"/>
<evidence type="ECO:0000313" key="3">
    <source>
        <dbReference type="EMBL" id="BBK24407.1"/>
    </source>
</evidence>
<dbReference type="AlphaFoldDB" id="A0A8D4UTK0"/>
<evidence type="ECO:0000256" key="2">
    <source>
        <dbReference type="SAM" id="Phobius"/>
    </source>
</evidence>
<dbReference type="RefSeq" id="WP_022381812.1">
    <property type="nucleotide sequence ID" value="NZ_AP019697.1"/>
</dbReference>
<organism evidence="3 4">
    <name type="scientific">Dialister hominis</name>
    <dbReference type="NCBI Taxonomy" id="2582419"/>
    <lineage>
        <taxon>Bacteria</taxon>
        <taxon>Bacillati</taxon>
        <taxon>Bacillota</taxon>
        <taxon>Negativicutes</taxon>
        <taxon>Veillonellales</taxon>
        <taxon>Veillonellaceae</taxon>
        <taxon>Dialister</taxon>
    </lineage>
</organism>
<accession>A0A8D4UTK0</accession>
<dbReference type="EMBL" id="AP019697">
    <property type="protein sequence ID" value="BBK24407.1"/>
    <property type="molecule type" value="Genomic_DNA"/>
</dbReference>
<dbReference type="Proteomes" id="UP000320585">
    <property type="component" value="Chromosome"/>
</dbReference>
<feature type="transmembrane region" description="Helical" evidence="2">
    <location>
        <begin position="6"/>
        <end position="24"/>
    </location>
</feature>
<reference evidence="4" key="1">
    <citation type="submission" date="2019-05" db="EMBL/GenBank/DDBJ databases">
        <title>Complete genome sequencing of Dialister sp. strain 5BBH33.</title>
        <authorList>
            <person name="Sakamoto M."/>
            <person name="Murakami T."/>
            <person name="Mori H."/>
        </authorList>
    </citation>
    <scope>NUCLEOTIDE SEQUENCE [LARGE SCALE GENOMIC DNA]</scope>
    <source>
        <strain evidence="4">5BBH33</strain>
    </source>
</reference>
<sequence>MKIAMIVIGVLLLVILVLLIPIRYRFSFEKWKAQVTVKAFFGLFKKEVSFPGEKEEETDDYEDEGMEEEEVREMNAYLEEMEHDAREREAEKEQETSEASRNAPAREDDARAEEAEIVREEPIDLSKETKEVSKDDSEEETEESEKIKKKTPSYLAQFLFALDNGLIKKVFIAAAKVLAHSFPGSWRVKGAFGTGDPMSTGVACGIVKAFLPGPFEDVEWNFTDKVFTLKGEGDGRIIPLYVVYILLTLAVARETREFWHFRRGGKVNG</sequence>
<gene>
    <name evidence="3" type="ORF">Dia5BBH33_03420</name>
</gene>
<keyword evidence="4" id="KW-1185">Reference proteome</keyword>
<feature type="region of interest" description="Disordered" evidence="1">
    <location>
        <begin position="83"/>
        <end position="147"/>
    </location>
</feature>
<keyword evidence="2" id="KW-1133">Transmembrane helix</keyword>
<evidence type="ECO:0008006" key="5">
    <source>
        <dbReference type="Google" id="ProtNLM"/>
    </source>
</evidence>
<feature type="compositionally biased region" description="Basic and acidic residues" evidence="1">
    <location>
        <begin position="83"/>
        <end position="95"/>
    </location>
</feature>
<feature type="compositionally biased region" description="Basic and acidic residues" evidence="1">
    <location>
        <begin position="104"/>
        <end position="135"/>
    </location>
</feature>
<evidence type="ECO:0000256" key="1">
    <source>
        <dbReference type="SAM" id="MobiDB-lite"/>
    </source>
</evidence>
<keyword evidence="2" id="KW-0812">Transmembrane</keyword>
<dbReference type="OrthoDB" id="1632085at2"/>
<evidence type="ECO:0000313" key="4">
    <source>
        <dbReference type="Proteomes" id="UP000320585"/>
    </source>
</evidence>
<dbReference type="KEGG" id="dho:Dia5BBH33_03420"/>
<dbReference type="GeneID" id="92715568"/>
<name>A0A8D4UTK0_9FIRM</name>
<keyword evidence="2" id="KW-0472">Membrane</keyword>
<protein>
    <recommendedName>
        <fullName evidence="5">DUF2953 domain-containing protein</fullName>
    </recommendedName>
</protein>